<dbReference type="SMART" id="SM00457">
    <property type="entry name" value="MACPF"/>
    <property type="match status" value="1"/>
</dbReference>
<dbReference type="PANTHER" id="PTHR46096">
    <property type="entry name" value="PERFORIN-1"/>
    <property type="match status" value="1"/>
</dbReference>
<dbReference type="InterPro" id="IPR020864">
    <property type="entry name" value="MACPF"/>
</dbReference>
<feature type="domain" description="C2" evidence="9">
    <location>
        <begin position="392"/>
        <end position="504"/>
    </location>
</feature>
<gene>
    <name evidence="11" type="primary">LOC115389781</name>
</gene>
<dbReference type="Ensembl" id="ENSSFAT00005041919.1">
    <property type="protein sequence ID" value="ENSSFAP00005040427.1"/>
    <property type="gene ID" value="ENSSFAG00005020162.1"/>
</dbReference>
<dbReference type="GO" id="GO:0005576">
    <property type="term" value="C:extracellular region"/>
    <property type="evidence" value="ECO:0007669"/>
    <property type="project" value="UniProtKB-SubCell"/>
</dbReference>
<reference evidence="11" key="2">
    <citation type="submission" date="2025-08" db="UniProtKB">
        <authorList>
            <consortium name="Ensembl"/>
        </authorList>
    </citation>
    <scope>IDENTIFICATION</scope>
</reference>
<comment type="subcellular location">
    <subcellularLocation>
        <location evidence="1">Membrane</location>
    </subcellularLocation>
    <subcellularLocation>
        <location evidence="2">Secreted</location>
    </subcellularLocation>
</comment>
<evidence type="ECO:0000256" key="4">
    <source>
        <dbReference type="ARBA" id="ARBA00022525"/>
    </source>
</evidence>
<sequence>MNFFAWNPQGPLPHHCLPFTSLCVFVSMVSLTLPAVYLSLLLFLWSHSPVFPCQIGNFAQCESAPFVPGHNLVGEGFDVVTLRPTGYYMVDVKTFLTPNRTCMLCSNRLQDNRLQKLPVSALDWRAFTRCDTNIDGSMHTSVRYGSSTSENEFIGLNLSSAKMNVGGTQSSLYNFASRRTSEDRYTFISHRVTCSHYGYRVSNSPRLSSEFIQDLARLPSVYNTFSKSLYRDLIHTYGTHYIRQVYLGGRLRRVTAARTCLFTLNGLSSSEVQEVIEKSHVICLHQLNSFIRDRPWRGQGKVSIVIRLSVSYGSGLHQHHTEVAGGSGWLGAFSLTHNDSLGFTGWLKTLKDHPDVVSYSLHPMYYLVQNEKKRSGMKAAIEQYLLDHAMKLPSEPSCSSCCPRKTRTGTLTVTIVRGWNLYGDFMGTTDSYAKMWYGNHDRRTHMIESDDPQWNAGFSLGMVDTDLDLMVEAWDEDPSYDDILGSCSRRLRQGTHSFSCSTLSGGFEVRYTLTCDRYLTGELCERYKPSPN</sequence>
<reference evidence="11" key="3">
    <citation type="submission" date="2025-09" db="UniProtKB">
        <authorList>
            <consortium name="Ensembl"/>
        </authorList>
    </citation>
    <scope>IDENTIFICATION</scope>
</reference>
<dbReference type="GO" id="GO:0022829">
    <property type="term" value="F:wide pore channel activity"/>
    <property type="evidence" value="ECO:0007669"/>
    <property type="project" value="TreeGrafter"/>
</dbReference>
<feature type="transmembrane region" description="Helical" evidence="8">
    <location>
        <begin position="21"/>
        <end position="45"/>
    </location>
</feature>
<evidence type="ECO:0000256" key="1">
    <source>
        <dbReference type="ARBA" id="ARBA00004370"/>
    </source>
</evidence>
<dbReference type="OMA" id="HIYGTHY"/>
<dbReference type="SUPFAM" id="SSF49562">
    <property type="entry name" value="C2 domain (Calcium/lipid-binding domain, CaLB)"/>
    <property type="match status" value="1"/>
</dbReference>
<protein>
    <recommendedName>
        <fullName evidence="13">MACPF domain-containing protein</fullName>
    </recommendedName>
</protein>
<keyword evidence="5" id="KW-0204">Cytolysis</keyword>
<evidence type="ECO:0000256" key="2">
    <source>
        <dbReference type="ARBA" id="ARBA00004613"/>
    </source>
</evidence>
<keyword evidence="8" id="KW-1133">Transmembrane helix</keyword>
<dbReference type="InParanoid" id="A0A672IH76"/>
<dbReference type="InterPro" id="IPR020863">
    <property type="entry name" value="MACPF_CS"/>
</dbReference>
<keyword evidence="12" id="KW-1185">Reference proteome</keyword>
<dbReference type="GO" id="GO:0001771">
    <property type="term" value="P:immunological synapse formation"/>
    <property type="evidence" value="ECO:0007669"/>
    <property type="project" value="TreeGrafter"/>
</dbReference>
<evidence type="ECO:0000256" key="8">
    <source>
        <dbReference type="SAM" id="Phobius"/>
    </source>
</evidence>
<dbReference type="PANTHER" id="PTHR46096:SF1">
    <property type="entry name" value="PERFORIN 1.5"/>
    <property type="match status" value="1"/>
</dbReference>
<keyword evidence="6 8" id="KW-0472">Membrane</keyword>
<dbReference type="Proteomes" id="UP000472267">
    <property type="component" value="Chromosome 6"/>
</dbReference>
<reference evidence="11" key="1">
    <citation type="submission" date="2019-06" db="EMBL/GenBank/DDBJ databases">
        <authorList>
            <consortium name="Wellcome Sanger Institute Data Sharing"/>
        </authorList>
    </citation>
    <scope>NUCLEOTIDE SEQUENCE [LARGE SCALE GENOMIC DNA]</scope>
</reference>
<dbReference type="Pfam" id="PF00168">
    <property type="entry name" value="C2"/>
    <property type="match status" value="1"/>
</dbReference>
<accession>A0A672IH76</accession>
<dbReference type="Pfam" id="PF01823">
    <property type="entry name" value="MACPF"/>
    <property type="match status" value="1"/>
</dbReference>
<name>A0A672IH76_SALFA</name>
<evidence type="ECO:0000259" key="10">
    <source>
        <dbReference type="PROSITE" id="PS51412"/>
    </source>
</evidence>
<keyword evidence="8" id="KW-0812">Transmembrane</keyword>
<evidence type="ECO:0008006" key="13">
    <source>
        <dbReference type="Google" id="ProtNLM"/>
    </source>
</evidence>
<dbReference type="Gene3D" id="2.60.40.150">
    <property type="entry name" value="C2 domain"/>
    <property type="match status" value="1"/>
</dbReference>
<keyword evidence="7" id="KW-1015">Disulfide bond</keyword>
<evidence type="ECO:0000259" key="9">
    <source>
        <dbReference type="PROSITE" id="PS50004"/>
    </source>
</evidence>
<evidence type="ECO:0000256" key="6">
    <source>
        <dbReference type="ARBA" id="ARBA00023136"/>
    </source>
</evidence>
<dbReference type="GO" id="GO:0016020">
    <property type="term" value="C:membrane"/>
    <property type="evidence" value="ECO:0007669"/>
    <property type="project" value="UniProtKB-SubCell"/>
</dbReference>
<organism evidence="11 12">
    <name type="scientific">Salarias fasciatus</name>
    <name type="common">Jewelled blenny</name>
    <name type="synonym">Blennius fasciatus</name>
    <dbReference type="NCBI Taxonomy" id="181472"/>
    <lineage>
        <taxon>Eukaryota</taxon>
        <taxon>Metazoa</taxon>
        <taxon>Chordata</taxon>
        <taxon>Craniata</taxon>
        <taxon>Vertebrata</taxon>
        <taxon>Euteleostomi</taxon>
        <taxon>Actinopterygii</taxon>
        <taxon>Neopterygii</taxon>
        <taxon>Teleostei</taxon>
        <taxon>Neoteleostei</taxon>
        <taxon>Acanthomorphata</taxon>
        <taxon>Ovalentaria</taxon>
        <taxon>Blenniimorphae</taxon>
        <taxon>Blenniiformes</taxon>
        <taxon>Blennioidei</taxon>
        <taxon>Blenniidae</taxon>
        <taxon>Salariinae</taxon>
        <taxon>Salarias</taxon>
    </lineage>
</organism>
<dbReference type="InterPro" id="IPR052784">
    <property type="entry name" value="Perforin-1_pore-forming"/>
</dbReference>
<dbReference type="InterPro" id="IPR035892">
    <property type="entry name" value="C2_domain_sf"/>
</dbReference>
<dbReference type="PROSITE" id="PS51412">
    <property type="entry name" value="MACPF_2"/>
    <property type="match status" value="1"/>
</dbReference>
<dbReference type="InterPro" id="IPR000008">
    <property type="entry name" value="C2_dom"/>
</dbReference>
<feature type="domain" description="MACPF" evidence="10">
    <location>
        <begin position="57"/>
        <end position="399"/>
    </location>
</feature>
<dbReference type="PROSITE" id="PS50004">
    <property type="entry name" value="C2"/>
    <property type="match status" value="1"/>
</dbReference>
<evidence type="ECO:0000256" key="5">
    <source>
        <dbReference type="ARBA" id="ARBA00022852"/>
    </source>
</evidence>
<dbReference type="SMART" id="SM00239">
    <property type="entry name" value="C2"/>
    <property type="match status" value="1"/>
</dbReference>
<dbReference type="PROSITE" id="PS00279">
    <property type="entry name" value="MACPF_1"/>
    <property type="match status" value="1"/>
</dbReference>
<dbReference type="GO" id="GO:0001913">
    <property type="term" value="P:T cell mediated cytotoxicity"/>
    <property type="evidence" value="ECO:0007669"/>
    <property type="project" value="TreeGrafter"/>
</dbReference>
<dbReference type="GO" id="GO:0031640">
    <property type="term" value="P:killing of cells of another organism"/>
    <property type="evidence" value="ECO:0007669"/>
    <property type="project" value="UniProtKB-KW"/>
</dbReference>
<comment type="similarity">
    <text evidence="3">Belongs to the complement C6/C7/C8/C9 family.</text>
</comment>
<dbReference type="GO" id="GO:0051607">
    <property type="term" value="P:defense response to virus"/>
    <property type="evidence" value="ECO:0007669"/>
    <property type="project" value="TreeGrafter"/>
</dbReference>
<evidence type="ECO:0000313" key="11">
    <source>
        <dbReference type="Ensembl" id="ENSSFAP00005040427.1"/>
    </source>
</evidence>
<keyword evidence="4" id="KW-0964">Secreted</keyword>
<evidence type="ECO:0000256" key="3">
    <source>
        <dbReference type="ARBA" id="ARBA00009214"/>
    </source>
</evidence>
<evidence type="ECO:0000256" key="7">
    <source>
        <dbReference type="ARBA" id="ARBA00023157"/>
    </source>
</evidence>
<proteinExistence type="inferred from homology"/>
<dbReference type="AlphaFoldDB" id="A0A672IH76"/>
<evidence type="ECO:0000313" key="12">
    <source>
        <dbReference type="Proteomes" id="UP000472267"/>
    </source>
</evidence>